<accession>A0A9P6W5X0</accession>
<feature type="compositionally biased region" description="Basic and acidic residues" evidence="1">
    <location>
        <begin position="1095"/>
        <end position="1107"/>
    </location>
</feature>
<gene>
    <name evidence="2" type="ORF">C6P46_002705</name>
</gene>
<feature type="compositionally biased region" description="Pro residues" evidence="1">
    <location>
        <begin position="1334"/>
        <end position="1347"/>
    </location>
</feature>
<comment type="caution">
    <text evidence="2">The sequence shown here is derived from an EMBL/GenBank/DDBJ whole genome shotgun (WGS) entry which is preliminary data.</text>
</comment>
<feature type="compositionally biased region" description="Basic and acidic residues" evidence="1">
    <location>
        <begin position="1013"/>
        <end position="1029"/>
    </location>
</feature>
<feature type="compositionally biased region" description="Low complexity" evidence="1">
    <location>
        <begin position="1539"/>
        <end position="1549"/>
    </location>
</feature>
<feature type="region of interest" description="Disordered" evidence="1">
    <location>
        <begin position="552"/>
        <end position="1141"/>
    </location>
</feature>
<feature type="compositionally biased region" description="Basic and acidic residues" evidence="1">
    <location>
        <begin position="669"/>
        <end position="684"/>
    </location>
</feature>
<proteinExistence type="predicted"/>
<name>A0A9P6W5X0_RHOMI</name>
<feature type="compositionally biased region" description="Low complexity" evidence="1">
    <location>
        <begin position="1002"/>
        <end position="1012"/>
    </location>
</feature>
<evidence type="ECO:0000256" key="1">
    <source>
        <dbReference type="SAM" id="MobiDB-lite"/>
    </source>
</evidence>
<dbReference type="EMBL" id="PUHQ01000020">
    <property type="protein sequence ID" value="KAG0663366.1"/>
    <property type="molecule type" value="Genomic_DNA"/>
</dbReference>
<feature type="region of interest" description="Disordered" evidence="1">
    <location>
        <begin position="1200"/>
        <end position="1570"/>
    </location>
</feature>
<evidence type="ECO:0000313" key="2">
    <source>
        <dbReference type="EMBL" id="KAG0663366.1"/>
    </source>
</evidence>
<feature type="compositionally biased region" description="Low complexity" evidence="1">
    <location>
        <begin position="1308"/>
        <end position="1328"/>
    </location>
</feature>
<feature type="compositionally biased region" description="Basic and acidic residues" evidence="1">
    <location>
        <begin position="948"/>
        <end position="960"/>
    </location>
</feature>
<feature type="compositionally biased region" description="Acidic residues" evidence="1">
    <location>
        <begin position="865"/>
        <end position="874"/>
    </location>
</feature>
<sequence>MSAAQSPSSLDALLDGVLKRLTPLVKPFHDSKSGAFKTTTALDTALVWTFKWTRGLRRQRNTFNEILQHDFAKSLRHVIFAWTVEHPKLFSSDVDPALLRSHHLEKEKIETIVHATKQFMHVLMHEATSEAVLNPFQGKTAAGETRWRDPRAGWQGVLLGLLEGLCNHLETRNPASAPNSQNDLSAYRDYIGVELVQGLVNIVFPSPTGKPTAPGDPIKDYKGHPVLAPEVKFAALDVLVESLRRQVATASALRKLLPFETMGSVLHSGYDMHLSASMLDIAYRLLPGRRKPSAATQVMSKRFTALEALFPEEVYGRNEADDLRKLFDELDKGGDWREHSSEILHRISVQHIKRAQAFSVHDFRSDGAHLLPVERGKQGYNSESLTATDVISQKIFVPTTVWFGRDSLTVLIDEPPEMTQRRKLEEKGTPDIRPTSGGQLAAVDETRDARAVVHYSAIHKVYVRQLDSAKDDYRITILSDKSLQIDGRPHTLDEEATHYGLEIDPASAPSKEAQAYHKLELLVAAEKANLGLLMKVLQDRMQRYPRLGAELGNFPAIPPPPQGKGNNLVTPAPKAAAKPSADAQTSSTTAAKAGAGDTSKSSAAGPARADAPKEVPQAPLRTSQADGIRFIEPRPQSGVDDADGTGAEGANGKVAVVEEEEEGGATTRMTDDLERRRDKLEAMARESSPAKSATSTRRRSKETEQDAAAAPETGELLETYDYNNDDFGGGFEDEEAREAASSAEISSRKERHSEEEDELLSPSRLGRDGGHRHRSASPQLDNNPRKVDSAKSKTLKQPLPALGSDVDDDDKGGKAKKPRQAKSPAPAKPAPPRRSARLSPPPAKLQGEKGRSRPSRSGAQGAAGQDEEASESDPEEKSRSRRGAAQNKKKQVVQSTTKQKRSREDEEDEDEDKRETASSLSELSDMADDSASRRKKTKARARASKRRKVEDKQEADKGDETDYEEQYSLPTNQQRRSDRRKFGKTVAPLKGNGSTRKANQPGAKAAAKGKAGSRAENKPGSKGSSDRGSKAGKKGPTKPTSKVVAGAGDSASEMSTEDVEGRAPARSTRASRSKAKKVVAPVSADAAGSSEEEERSPKKNGDKRIADDIPPPGDLTASEQLRVQRAGIRSPAISPAKAKPVQTLDQLTGNAPVPMGEPAAFDQAMDITQDGAEEQQEVFEADFEFDFAVADVDEIEAVFGPTPAKTTSEAAPKTGAREKDVPVSPLPSESIETVPRVIPQTDASASAAKPSTAGGEIPSAVAEPSSVPIQAVPSKDRPSVAAALAPAEEDASASTSVPAGKPLRQVGAAEVAPAPVSAVAASSNAAPVEKQPQRPLPSEPLPKPGPARGPVGAPFDDSGVHFVANETDVTRSLKKGGMAADSRRSAADSMDLDADEHNNTEAGAKIDTPASATPAVIPSPASHSATGLAGPADAADQHRGEAVHASRAAPRQQDVRPLQSTPARHPAAKQRPPQSFMPWSAIPTRTAALRQGTSRPVKPPIPAEVRQKAQSSAAVASEQKKAHANRSAAKISQQKLASPGHPAPAGAGHRNPTTPARMSGSRPRNKSDKIVLEERPLDCYEEFFDLLVDMGRQEKAADLQDRRKAGTQKVEKLVARSAQRDNVETREIARMVVQRAAALDHNGASPGLQACAQDVGDNCAVLGDEVRELLRKLAAEKVA</sequence>
<dbReference type="Proteomes" id="UP000777482">
    <property type="component" value="Unassembled WGS sequence"/>
</dbReference>
<protein>
    <submittedName>
        <fullName evidence="2">Uncharacterized protein</fullName>
    </submittedName>
</protein>
<feature type="compositionally biased region" description="Basic residues" evidence="1">
    <location>
        <begin position="933"/>
        <end position="947"/>
    </location>
</feature>
<evidence type="ECO:0000313" key="3">
    <source>
        <dbReference type="Proteomes" id="UP000777482"/>
    </source>
</evidence>
<reference evidence="2 3" key="1">
    <citation type="submission" date="2020-11" db="EMBL/GenBank/DDBJ databases">
        <title>Kefir isolates.</title>
        <authorList>
            <person name="Marcisauskas S."/>
            <person name="Kim Y."/>
            <person name="Blasche S."/>
        </authorList>
    </citation>
    <scope>NUCLEOTIDE SEQUENCE [LARGE SCALE GENOMIC DNA]</scope>
    <source>
        <strain evidence="2 3">KR</strain>
    </source>
</reference>
<feature type="compositionally biased region" description="Basic residues" evidence="1">
    <location>
        <begin position="879"/>
        <end position="891"/>
    </location>
</feature>
<feature type="compositionally biased region" description="Low complexity" evidence="1">
    <location>
        <begin position="571"/>
        <end position="604"/>
    </location>
</feature>
<feature type="compositionally biased region" description="Basic and acidic residues" evidence="1">
    <location>
        <begin position="1435"/>
        <end position="1444"/>
    </location>
</feature>
<organism evidence="2 3">
    <name type="scientific">Rhodotorula mucilaginosa</name>
    <name type="common">Yeast</name>
    <name type="synonym">Rhodotorula rubra</name>
    <dbReference type="NCBI Taxonomy" id="5537"/>
    <lineage>
        <taxon>Eukaryota</taxon>
        <taxon>Fungi</taxon>
        <taxon>Dikarya</taxon>
        <taxon>Basidiomycota</taxon>
        <taxon>Pucciniomycotina</taxon>
        <taxon>Microbotryomycetes</taxon>
        <taxon>Sporidiobolales</taxon>
        <taxon>Sporidiobolaceae</taxon>
        <taxon>Rhodotorula</taxon>
    </lineage>
</organism>
<dbReference type="OrthoDB" id="2528845at2759"/>
<keyword evidence="3" id="KW-1185">Reference proteome</keyword>